<accession>A0A427YTH1</accession>
<dbReference type="GO" id="GO:0005524">
    <property type="term" value="F:ATP binding"/>
    <property type="evidence" value="ECO:0007669"/>
    <property type="project" value="InterPro"/>
</dbReference>
<dbReference type="GO" id="GO:0004674">
    <property type="term" value="F:protein serine/threonine kinase activity"/>
    <property type="evidence" value="ECO:0007669"/>
    <property type="project" value="TreeGrafter"/>
</dbReference>
<dbReference type="PANTHER" id="PTHR44167">
    <property type="entry name" value="OVARIAN-SPECIFIC SERINE/THREONINE-PROTEIN KINASE LOK-RELATED"/>
    <property type="match status" value="1"/>
</dbReference>
<protein>
    <recommendedName>
        <fullName evidence="2">Protein kinase domain-containing protein</fullName>
    </recommendedName>
</protein>
<dbReference type="OrthoDB" id="5979581at2759"/>
<dbReference type="PANTHER" id="PTHR44167:SF24">
    <property type="entry name" value="SERINE_THREONINE-PROTEIN KINASE CHK2"/>
    <property type="match status" value="1"/>
</dbReference>
<dbReference type="GO" id="GO:0005634">
    <property type="term" value="C:nucleus"/>
    <property type="evidence" value="ECO:0007669"/>
    <property type="project" value="TreeGrafter"/>
</dbReference>
<dbReference type="Pfam" id="PF00069">
    <property type="entry name" value="Pkinase"/>
    <property type="match status" value="1"/>
</dbReference>
<proteinExistence type="predicted"/>
<gene>
    <name evidence="3" type="ORF">EHS25_004227</name>
</gene>
<evidence type="ECO:0000259" key="2">
    <source>
        <dbReference type="PROSITE" id="PS50011"/>
    </source>
</evidence>
<feature type="domain" description="Protein kinase" evidence="2">
    <location>
        <begin position="146"/>
        <end position="488"/>
    </location>
</feature>
<organism evidence="3 4">
    <name type="scientific">Saitozyma podzolica</name>
    <dbReference type="NCBI Taxonomy" id="1890683"/>
    <lineage>
        <taxon>Eukaryota</taxon>
        <taxon>Fungi</taxon>
        <taxon>Dikarya</taxon>
        <taxon>Basidiomycota</taxon>
        <taxon>Agaricomycotina</taxon>
        <taxon>Tremellomycetes</taxon>
        <taxon>Tremellales</taxon>
        <taxon>Trimorphomycetaceae</taxon>
        <taxon>Saitozyma</taxon>
    </lineage>
</organism>
<feature type="compositionally biased region" description="Polar residues" evidence="1">
    <location>
        <begin position="144"/>
        <end position="158"/>
    </location>
</feature>
<evidence type="ECO:0000313" key="4">
    <source>
        <dbReference type="Proteomes" id="UP000279259"/>
    </source>
</evidence>
<dbReference type="GO" id="GO:0044773">
    <property type="term" value="P:mitotic DNA damage checkpoint signaling"/>
    <property type="evidence" value="ECO:0007669"/>
    <property type="project" value="TreeGrafter"/>
</dbReference>
<dbReference type="STRING" id="1890683.A0A427YTH1"/>
<feature type="region of interest" description="Disordered" evidence="1">
    <location>
        <begin position="116"/>
        <end position="169"/>
    </location>
</feature>
<feature type="compositionally biased region" description="Basic and acidic residues" evidence="1">
    <location>
        <begin position="122"/>
        <end position="134"/>
    </location>
</feature>
<keyword evidence="4" id="KW-1185">Reference proteome</keyword>
<feature type="region of interest" description="Disordered" evidence="1">
    <location>
        <begin position="1"/>
        <end position="79"/>
    </location>
</feature>
<evidence type="ECO:0000256" key="1">
    <source>
        <dbReference type="SAM" id="MobiDB-lite"/>
    </source>
</evidence>
<comment type="caution">
    <text evidence="3">The sequence shown here is derived from an EMBL/GenBank/DDBJ whole genome shotgun (WGS) entry which is preliminary data.</text>
</comment>
<reference evidence="3 4" key="1">
    <citation type="submission" date="2018-11" db="EMBL/GenBank/DDBJ databases">
        <title>Genome sequence of Saitozyma podzolica DSM 27192.</title>
        <authorList>
            <person name="Aliyu H."/>
            <person name="Gorte O."/>
            <person name="Ochsenreither K."/>
        </authorList>
    </citation>
    <scope>NUCLEOTIDE SEQUENCE [LARGE SCALE GENOMIC DNA]</scope>
    <source>
        <strain evidence="3 4">DSM 27192</strain>
    </source>
</reference>
<dbReference type="AlphaFoldDB" id="A0A427YTH1"/>
<sequence length="506" mass="56640">MDEPVSEASHGSPGESPAVDVPVTQDSLELPPVPPPAPTETSPSDDPLATAEHSVDEQGGDPAADAEPEETELHQAAHLPRLSPSVIVCTGPTHATHSAKLPDCIGLKLHQQLNAGPHAGQHTRDLKVHRDPSRSSKCLELPREQSSAHVSLGSSTTHEPLPSKSTRADRASIWSGRNISLHIRSGKTCLERWWPQSLWHFRDHLHEYLGETTTRRDGQDPVEFRSVALTAQKGRVYISHFNPAREHILSFYGSFDYPDRRGAFAIVLGKCTITLADVLEAHYNRITWYPSWREKLPECFTKIAISGILMGLRFLSEKCIVHRSLRPEHVVISLDEPRQGMVTAKLADFASASNLSLTTSEQQPPFTFTPPEVVFAGVSFNQSSDVWCAGCILAHMLMGKQLCSATNRLNYLVSFRPCMLWEVWFTEKIWTNQSRPENWTKLTPATVSFMYENDSRHDRSATALLRYLLQFRPLSRASAADALGMTYVRFGAFERMYSRVWLMDLL</sequence>
<dbReference type="SMART" id="SM00220">
    <property type="entry name" value="S_TKc"/>
    <property type="match status" value="1"/>
</dbReference>
<name>A0A427YTH1_9TREE</name>
<dbReference type="PROSITE" id="PS50011">
    <property type="entry name" value="PROTEIN_KINASE_DOM"/>
    <property type="match status" value="1"/>
</dbReference>
<dbReference type="InterPro" id="IPR011009">
    <property type="entry name" value="Kinase-like_dom_sf"/>
</dbReference>
<dbReference type="Proteomes" id="UP000279259">
    <property type="component" value="Unassembled WGS sequence"/>
</dbReference>
<dbReference type="SUPFAM" id="SSF56112">
    <property type="entry name" value="Protein kinase-like (PK-like)"/>
    <property type="match status" value="1"/>
</dbReference>
<dbReference type="EMBL" id="RSCD01000002">
    <property type="protein sequence ID" value="RSH94424.1"/>
    <property type="molecule type" value="Genomic_DNA"/>
</dbReference>
<dbReference type="Gene3D" id="1.10.510.10">
    <property type="entry name" value="Transferase(Phosphotransferase) domain 1"/>
    <property type="match status" value="1"/>
</dbReference>
<dbReference type="InterPro" id="IPR000719">
    <property type="entry name" value="Prot_kinase_dom"/>
</dbReference>
<evidence type="ECO:0000313" key="3">
    <source>
        <dbReference type="EMBL" id="RSH94424.1"/>
    </source>
</evidence>